<proteinExistence type="predicted"/>
<name>A0A7S4T697_9STRA</name>
<dbReference type="CDD" id="cd22935">
    <property type="entry name" value="SctA-like"/>
    <property type="match status" value="1"/>
</dbReference>
<dbReference type="PANTHER" id="PTHR38742:SF1">
    <property type="entry name" value="SECRETED PROTEIN C"/>
    <property type="match status" value="1"/>
</dbReference>
<organism evidence="2">
    <name type="scientific">Ditylum brightwellii</name>
    <dbReference type="NCBI Taxonomy" id="49249"/>
    <lineage>
        <taxon>Eukaryota</taxon>
        <taxon>Sar</taxon>
        <taxon>Stramenopiles</taxon>
        <taxon>Ochrophyta</taxon>
        <taxon>Bacillariophyta</taxon>
        <taxon>Mediophyceae</taxon>
        <taxon>Lithodesmiophycidae</taxon>
        <taxon>Lithodesmiales</taxon>
        <taxon>Lithodesmiaceae</taxon>
        <taxon>Ditylum</taxon>
    </lineage>
</organism>
<dbReference type="AlphaFoldDB" id="A0A7S4T697"/>
<protein>
    <submittedName>
        <fullName evidence="2">Uncharacterized protein</fullName>
    </submittedName>
</protein>
<dbReference type="PANTHER" id="PTHR38742">
    <property type="entry name" value="PROTEIN GP17"/>
    <property type="match status" value="1"/>
</dbReference>
<keyword evidence="1" id="KW-0732">Signal</keyword>
<gene>
    <name evidence="2" type="ORF">DBRI00130_LOCUS43338</name>
</gene>
<accession>A0A7S4T697</accession>
<reference evidence="2" key="1">
    <citation type="submission" date="2021-01" db="EMBL/GenBank/DDBJ databases">
        <authorList>
            <person name="Corre E."/>
            <person name="Pelletier E."/>
            <person name="Niang G."/>
            <person name="Scheremetjew M."/>
            <person name="Finn R."/>
            <person name="Kale V."/>
            <person name="Holt S."/>
            <person name="Cochrane G."/>
            <person name="Meng A."/>
            <person name="Brown T."/>
            <person name="Cohen L."/>
        </authorList>
    </citation>
    <scope>NUCLEOTIDE SEQUENCE</scope>
    <source>
        <strain evidence="2">GSO104</strain>
    </source>
</reference>
<feature type="signal peptide" evidence="1">
    <location>
        <begin position="1"/>
        <end position="18"/>
    </location>
</feature>
<dbReference type="EMBL" id="HBNS01060218">
    <property type="protein sequence ID" value="CAE4666969.1"/>
    <property type="molecule type" value="Transcribed_RNA"/>
</dbReference>
<sequence length="188" mass="20471">MKIIPSILLALSVTTAAATSSSVDTQNEKVTHFEDFMDGLLTGALEESDPLIQKCAQDGETVLETITTAVRDIEEETSESVKEGIELMGQAIQEASQDLIECKTALADAEKLEEMALSLKHPLSFVWNAGKNIVVNHVEIQKEIGAAIDAWNEKDYYDAGFNIGEALAAAFVPGEFLLLDEEEIQRLA</sequence>
<evidence type="ECO:0000313" key="2">
    <source>
        <dbReference type="EMBL" id="CAE4666969.1"/>
    </source>
</evidence>
<evidence type="ECO:0000256" key="1">
    <source>
        <dbReference type="SAM" id="SignalP"/>
    </source>
</evidence>
<feature type="chain" id="PRO_5030873558" evidence="1">
    <location>
        <begin position="19"/>
        <end position="188"/>
    </location>
</feature>